<keyword evidence="1" id="KW-0732">Signal</keyword>
<dbReference type="PANTHER" id="PTHR35567:SF1">
    <property type="entry name" value="CONSERVED FUNGAL PROTEIN (AFU_ORTHOLOGUE AFUA_1G14230)"/>
    <property type="match status" value="1"/>
</dbReference>
<organism evidence="2 3">
    <name type="scientific">Lentithecium fluviatile CBS 122367</name>
    <dbReference type="NCBI Taxonomy" id="1168545"/>
    <lineage>
        <taxon>Eukaryota</taxon>
        <taxon>Fungi</taxon>
        <taxon>Dikarya</taxon>
        <taxon>Ascomycota</taxon>
        <taxon>Pezizomycotina</taxon>
        <taxon>Dothideomycetes</taxon>
        <taxon>Pleosporomycetidae</taxon>
        <taxon>Pleosporales</taxon>
        <taxon>Massarineae</taxon>
        <taxon>Lentitheciaceae</taxon>
        <taxon>Lentithecium</taxon>
    </lineage>
</organism>
<dbReference type="Proteomes" id="UP000799291">
    <property type="component" value="Unassembled WGS sequence"/>
</dbReference>
<dbReference type="Pfam" id="PF11937">
    <property type="entry name" value="DUF3455"/>
    <property type="match status" value="1"/>
</dbReference>
<evidence type="ECO:0000313" key="2">
    <source>
        <dbReference type="EMBL" id="KAF2689932.1"/>
    </source>
</evidence>
<feature type="signal peptide" evidence="1">
    <location>
        <begin position="1"/>
        <end position="17"/>
    </location>
</feature>
<feature type="chain" id="PRO_5026119003" description="Glycoside hydrolase family 18 protein" evidence="1">
    <location>
        <begin position="18"/>
        <end position="186"/>
    </location>
</feature>
<reference evidence="2" key="1">
    <citation type="journal article" date="2020" name="Stud. Mycol.">
        <title>101 Dothideomycetes genomes: a test case for predicting lifestyles and emergence of pathogens.</title>
        <authorList>
            <person name="Haridas S."/>
            <person name="Albert R."/>
            <person name="Binder M."/>
            <person name="Bloem J."/>
            <person name="Labutti K."/>
            <person name="Salamov A."/>
            <person name="Andreopoulos B."/>
            <person name="Baker S."/>
            <person name="Barry K."/>
            <person name="Bills G."/>
            <person name="Bluhm B."/>
            <person name="Cannon C."/>
            <person name="Castanera R."/>
            <person name="Culley D."/>
            <person name="Daum C."/>
            <person name="Ezra D."/>
            <person name="Gonzalez J."/>
            <person name="Henrissat B."/>
            <person name="Kuo A."/>
            <person name="Liang C."/>
            <person name="Lipzen A."/>
            <person name="Lutzoni F."/>
            <person name="Magnuson J."/>
            <person name="Mondo S."/>
            <person name="Nolan M."/>
            <person name="Ohm R."/>
            <person name="Pangilinan J."/>
            <person name="Park H.-J."/>
            <person name="Ramirez L."/>
            <person name="Alfaro M."/>
            <person name="Sun H."/>
            <person name="Tritt A."/>
            <person name="Yoshinaga Y."/>
            <person name="Zwiers L.-H."/>
            <person name="Turgeon B."/>
            <person name="Goodwin S."/>
            <person name="Spatafora J."/>
            <person name="Crous P."/>
            <person name="Grigoriev I."/>
        </authorList>
    </citation>
    <scope>NUCLEOTIDE SEQUENCE</scope>
    <source>
        <strain evidence="2">CBS 122367</strain>
    </source>
</reference>
<name>A0A6G1JHA5_9PLEO</name>
<dbReference type="OrthoDB" id="1859733at2759"/>
<accession>A0A6G1JHA5</accession>
<evidence type="ECO:0008006" key="4">
    <source>
        <dbReference type="Google" id="ProtNLM"/>
    </source>
</evidence>
<sequence length="186" mass="20493">MHIAAIITLLSTVRVLARSSNESQKEAWVPVDDLNKLANLMPASKLRPAVGLNLKYVLLGIDENVAPDTTKATTELYDIGTCLRENGFAKWIIGFISPLALSLSTRPADLDRMLHVQGFQRLAGHHFFDLDTLTGENIKWLLLKDLQGILRGGINTVYRVATAGGNKPTTCKGQKPNFVVDYTAQY</sequence>
<dbReference type="AlphaFoldDB" id="A0A6G1JHA5"/>
<evidence type="ECO:0000313" key="3">
    <source>
        <dbReference type="Proteomes" id="UP000799291"/>
    </source>
</evidence>
<proteinExistence type="predicted"/>
<dbReference type="PANTHER" id="PTHR35567">
    <property type="entry name" value="MALATE DEHYDROGENASE (AFU_ORTHOLOGUE AFUA_2G13800)"/>
    <property type="match status" value="1"/>
</dbReference>
<dbReference type="EMBL" id="MU005571">
    <property type="protein sequence ID" value="KAF2689932.1"/>
    <property type="molecule type" value="Genomic_DNA"/>
</dbReference>
<dbReference type="InterPro" id="IPR021851">
    <property type="entry name" value="DUF3455"/>
</dbReference>
<protein>
    <recommendedName>
        <fullName evidence="4">Glycoside hydrolase family 18 protein</fullName>
    </recommendedName>
</protein>
<keyword evidence="3" id="KW-1185">Reference proteome</keyword>
<evidence type="ECO:0000256" key="1">
    <source>
        <dbReference type="SAM" id="SignalP"/>
    </source>
</evidence>
<gene>
    <name evidence="2" type="ORF">K458DRAFT_439061</name>
</gene>